<evidence type="ECO:0000256" key="2">
    <source>
        <dbReference type="SAM" id="Coils"/>
    </source>
</evidence>
<feature type="transmembrane region" description="Helical" evidence="3">
    <location>
        <begin position="608"/>
        <end position="629"/>
    </location>
</feature>
<evidence type="ECO:0000313" key="6">
    <source>
        <dbReference type="Proteomes" id="UP000539957"/>
    </source>
</evidence>
<keyword evidence="6" id="KW-1185">Reference proteome</keyword>
<reference evidence="5 6" key="1">
    <citation type="submission" date="2020-08" db="EMBL/GenBank/DDBJ databases">
        <title>Functional genomics of gut bacteria from endangered species of beetles.</title>
        <authorList>
            <person name="Carlos-Shanley C."/>
        </authorList>
    </citation>
    <scope>NUCLEOTIDE SEQUENCE [LARGE SCALE GENOMIC DNA]</scope>
    <source>
        <strain evidence="5 6">S00123</strain>
    </source>
</reference>
<keyword evidence="2" id="KW-0175">Coiled coil</keyword>
<feature type="transmembrane region" description="Helical" evidence="3">
    <location>
        <begin position="650"/>
        <end position="668"/>
    </location>
</feature>
<evidence type="ECO:0000313" key="5">
    <source>
        <dbReference type="EMBL" id="MBB4797572.1"/>
    </source>
</evidence>
<dbReference type="PANTHER" id="PTHR37813">
    <property type="entry name" value="FELS-2 PROPHAGE PROTEIN"/>
    <property type="match status" value="1"/>
</dbReference>
<protein>
    <submittedName>
        <fullName evidence="5">TP901 family phage tail tape measure protein</fullName>
    </submittedName>
</protein>
<keyword evidence="1" id="KW-1188">Viral release from host cell</keyword>
<comment type="caution">
    <text evidence="5">The sequence shown here is derived from an EMBL/GenBank/DDBJ whole genome shotgun (WGS) entry which is preliminary data.</text>
</comment>
<proteinExistence type="predicted"/>
<feature type="transmembrane region" description="Helical" evidence="3">
    <location>
        <begin position="539"/>
        <end position="566"/>
    </location>
</feature>
<evidence type="ECO:0000256" key="3">
    <source>
        <dbReference type="SAM" id="Phobius"/>
    </source>
</evidence>
<dbReference type="Pfam" id="PF10145">
    <property type="entry name" value="PhageMin_Tail"/>
    <property type="match status" value="1"/>
</dbReference>
<sequence>MARNLRLQLIMDAAGNAVRFLKGVRTDTDATSKALRAARERVTELQRASKDIAAYRQLTDKLGQTREALKAARTEAARLAQAHSAAEKPTKALTRAFEQARDRVRSLKASEEGHSRTLQEIRGRLDRAGLSTKNLSGAEAKLARDTRHANDALEQQRNKLKALEDRQSRMKAARGSYDRTQQFAGSAAGAGASAIGAGMVAAAPLVAAASAAVTFQDAMLDVKKVVDFDTPHQFEQMNRDVLQLSKDLGLPAERVAQIIAAAGQAKIPRAELKGFADDAGQMAVAFGISAEDAGGKMATWRTAFAMTQPEVRAFADQVNYLGDNGNATAQAISDVVTRVGPLAGVAGAAASEVAALGSTIVGMGVAEEIAATGIKNTMLALTKGEAATKGQQKAYAALGLEAKGVAKAMQIDAGGTIVDVLERVKKLSPDRQASILTQLFGSESVAAIAPMLSQLDVLKTNLKAVADTQKTAGSMSKEFANRMSGAKGAMDQATQGVRNTAIAAGTQFLPVIREVALRVAATSERLTKFAQAHPRVIQVVGALVAIVAAGLLVFGGLALAVAAVLGPFALLQFALAGAGAFFAPLLAGLGSAIASTWAFTAALLANPITWVVVGIVALATAAFLIYRNWGAISTWWAGIWTRIKEIGGEAVRGLISLFMNFSPVGILIQAFQRVWPALQALAPQFRQFGGQLITGLINGLLGGIPNLIRAVMGAGGKLITAFKARLGIHSPSRVFAGLGDDTVAGLTHGLTRSAGDAVNAVSRVGAGMTAALVVGSAGAPALAIDTGPRIGVAPATATAAAPPRPSIGSVTININTQPGQSADEIARKVAEILNAPNLGSFGDEPGGFD</sequence>
<organism evidence="5 6">
    <name type="scientific">Brevundimonas bullata</name>
    <dbReference type="NCBI Taxonomy" id="13160"/>
    <lineage>
        <taxon>Bacteria</taxon>
        <taxon>Pseudomonadati</taxon>
        <taxon>Pseudomonadota</taxon>
        <taxon>Alphaproteobacteria</taxon>
        <taxon>Caulobacterales</taxon>
        <taxon>Caulobacteraceae</taxon>
        <taxon>Brevundimonas</taxon>
    </lineage>
</organism>
<accession>A0A7W7INL0</accession>
<feature type="transmembrane region" description="Helical" evidence="3">
    <location>
        <begin position="688"/>
        <end position="708"/>
    </location>
</feature>
<feature type="coiled-coil region" evidence="2">
    <location>
        <begin position="143"/>
        <end position="173"/>
    </location>
</feature>
<feature type="coiled-coil region" evidence="2">
    <location>
        <begin position="55"/>
        <end position="82"/>
    </location>
</feature>
<gene>
    <name evidence="5" type="ORF">HNP32_001296</name>
</gene>
<keyword evidence="3" id="KW-0472">Membrane</keyword>
<feature type="domain" description="Phage tail tape measure protein" evidence="4">
    <location>
        <begin position="239"/>
        <end position="441"/>
    </location>
</feature>
<name>A0A7W7INL0_9CAUL</name>
<keyword evidence="3" id="KW-0812">Transmembrane</keyword>
<dbReference type="RefSeq" id="WP_184268273.1">
    <property type="nucleotide sequence ID" value="NZ_JACHKY010000002.1"/>
</dbReference>
<evidence type="ECO:0000256" key="1">
    <source>
        <dbReference type="ARBA" id="ARBA00022612"/>
    </source>
</evidence>
<evidence type="ECO:0000259" key="4">
    <source>
        <dbReference type="Pfam" id="PF10145"/>
    </source>
</evidence>
<dbReference type="AlphaFoldDB" id="A0A7W7INL0"/>
<dbReference type="InterPro" id="IPR010090">
    <property type="entry name" value="Phage_tape_meas"/>
</dbReference>
<keyword evidence="3" id="KW-1133">Transmembrane helix</keyword>
<dbReference type="NCBIfam" id="TIGR01760">
    <property type="entry name" value="tape_meas_TP901"/>
    <property type="match status" value="1"/>
</dbReference>
<feature type="transmembrane region" description="Helical" evidence="3">
    <location>
        <begin position="573"/>
        <end position="602"/>
    </location>
</feature>
<dbReference type="PANTHER" id="PTHR37813:SF1">
    <property type="entry name" value="FELS-2 PROPHAGE PROTEIN"/>
    <property type="match status" value="1"/>
</dbReference>
<dbReference type="EMBL" id="JACHKY010000002">
    <property type="protein sequence ID" value="MBB4797572.1"/>
    <property type="molecule type" value="Genomic_DNA"/>
</dbReference>
<dbReference type="Proteomes" id="UP000539957">
    <property type="component" value="Unassembled WGS sequence"/>
</dbReference>